<feature type="repeat" description="ANK" evidence="3">
    <location>
        <begin position="41"/>
        <end position="73"/>
    </location>
</feature>
<dbReference type="PANTHER" id="PTHR24166">
    <property type="entry name" value="ROLLING PEBBLES, ISOFORM B"/>
    <property type="match status" value="1"/>
</dbReference>
<name>A0A4W5MDZ1_9TELE</name>
<dbReference type="Pfam" id="PF12796">
    <property type="entry name" value="Ank_2"/>
    <property type="match status" value="1"/>
</dbReference>
<reference evidence="4" key="3">
    <citation type="submission" date="2025-09" db="UniProtKB">
        <authorList>
            <consortium name="Ensembl"/>
        </authorList>
    </citation>
    <scope>IDENTIFICATION</scope>
</reference>
<dbReference type="Proteomes" id="UP000314982">
    <property type="component" value="Unassembled WGS sequence"/>
</dbReference>
<evidence type="ECO:0000256" key="1">
    <source>
        <dbReference type="ARBA" id="ARBA00022737"/>
    </source>
</evidence>
<proteinExistence type="predicted"/>
<dbReference type="InterPro" id="IPR036770">
    <property type="entry name" value="Ankyrin_rpt-contain_sf"/>
</dbReference>
<evidence type="ECO:0000256" key="2">
    <source>
        <dbReference type="ARBA" id="ARBA00023043"/>
    </source>
</evidence>
<sequence>MSSASSSTTKRPLRACNGNTRIVTLLLQANARSTVFNYVRARSTPLLAACINGHVEVLRVLLQFDTELEAYNDDGWSALMYASAMGHYECVKLLLGKALA</sequence>
<dbReference type="Gene3D" id="1.25.40.20">
    <property type="entry name" value="Ankyrin repeat-containing domain"/>
    <property type="match status" value="1"/>
</dbReference>
<dbReference type="SUPFAM" id="SSF48403">
    <property type="entry name" value="Ankyrin repeat"/>
    <property type="match status" value="1"/>
</dbReference>
<keyword evidence="1" id="KW-0677">Repeat</keyword>
<dbReference type="PROSITE" id="PS50088">
    <property type="entry name" value="ANK_REPEAT"/>
    <property type="match status" value="2"/>
</dbReference>
<evidence type="ECO:0000313" key="5">
    <source>
        <dbReference type="Proteomes" id="UP000314982"/>
    </source>
</evidence>
<evidence type="ECO:0000256" key="3">
    <source>
        <dbReference type="PROSITE-ProRule" id="PRU00023"/>
    </source>
</evidence>
<keyword evidence="5" id="KW-1185">Reference proteome</keyword>
<organism evidence="4 5">
    <name type="scientific">Hucho hucho</name>
    <name type="common">huchen</name>
    <dbReference type="NCBI Taxonomy" id="62062"/>
    <lineage>
        <taxon>Eukaryota</taxon>
        <taxon>Metazoa</taxon>
        <taxon>Chordata</taxon>
        <taxon>Craniata</taxon>
        <taxon>Vertebrata</taxon>
        <taxon>Euteleostomi</taxon>
        <taxon>Actinopterygii</taxon>
        <taxon>Neopterygii</taxon>
        <taxon>Teleostei</taxon>
        <taxon>Protacanthopterygii</taxon>
        <taxon>Salmoniformes</taxon>
        <taxon>Salmonidae</taxon>
        <taxon>Salmoninae</taxon>
        <taxon>Hucho</taxon>
    </lineage>
</organism>
<dbReference type="PROSITE" id="PS50297">
    <property type="entry name" value="ANK_REP_REGION"/>
    <property type="match status" value="1"/>
</dbReference>
<dbReference type="SMART" id="SM00248">
    <property type="entry name" value="ANK"/>
    <property type="match status" value="2"/>
</dbReference>
<dbReference type="STRING" id="62062.ENSHHUP00000035595"/>
<reference evidence="5" key="1">
    <citation type="submission" date="2018-06" db="EMBL/GenBank/DDBJ databases">
        <title>Genome assembly of Danube salmon.</title>
        <authorList>
            <person name="Macqueen D.J."/>
            <person name="Gundappa M.K."/>
        </authorList>
    </citation>
    <scope>NUCLEOTIDE SEQUENCE [LARGE SCALE GENOMIC DNA]</scope>
</reference>
<protein>
    <submittedName>
        <fullName evidence="4">Uncharacterized protein</fullName>
    </submittedName>
</protein>
<dbReference type="PANTHER" id="PTHR24166:SF48">
    <property type="entry name" value="PROTEIN VAPYRIN"/>
    <property type="match status" value="1"/>
</dbReference>
<dbReference type="AlphaFoldDB" id="A0A4W5MDZ1"/>
<reference evidence="4" key="2">
    <citation type="submission" date="2025-08" db="UniProtKB">
        <authorList>
            <consortium name="Ensembl"/>
        </authorList>
    </citation>
    <scope>IDENTIFICATION</scope>
</reference>
<accession>A0A4W5MDZ1</accession>
<dbReference type="InterPro" id="IPR050889">
    <property type="entry name" value="Dendritic_Spine_Reg/Scaffold"/>
</dbReference>
<keyword evidence="2 3" id="KW-0040">ANK repeat</keyword>
<dbReference type="Ensembl" id="ENSHHUT00000037028.1">
    <property type="protein sequence ID" value="ENSHHUP00000035595.1"/>
    <property type="gene ID" value="ENSHHUG00000022407.1"/>
</dbReference>
<evidence type="ECO:0000313" key="4">
    <source>
        <dbReference type="Ensembl" id="ENSHHUP00000035595.1"/>
    </source>
</evidence>
<dbReference type="InterPro" id="IPR002110">
    <property type="entry name" value="Ankyrin_rpt"/>
</dbReference>
<feature type="repeat" description="ANK" evidence="3">
    <location>
        <begin position="74"/>
        <end position="100"/>
    </location>
</feature>